<dbReference type="CDD" id="cd12148">
    <property type="entry name" value="fungal_TF_MHR"/>
    <property type="match status" value="1"/>
</dbReference>
<evidence type="ECO:0000259" key="3">
    <source>
        <dbReference type="Pfam" id="PF04082"/>
    </source>
</evidence>
<gene>
    <name evidence="4" type="ORF">SLS56_001731</name>
</gene>
<evidence type="ECO:0000256" key="2">
    <source>
        <dbReference type="SAM" id="Coils"/>
    </source>
</evidence>
<sequence length="429" mass="49209">MESILKSAGIISHSQEKRTDSSLDTRIRNLLDATNAEVNLPRLGRQETQEGQKVLIDHWRLAGLPAPLFCHDTSKNLMQQMLDITSIDNVDRDMFSSTAFTPLPPREEVYAVVDDYFVHSNSMLPLYHRLTFMRNLDRYYSGELYGRSGWWASLNTVLAVSCMLRARTPRKALFFEDQEVRAWAYMKNAMSVYSELAMVNVDLFSAQALIGMSKSYANVNPVGMEQRRRIFWIAYTYDKEFGLRSGQPLMQVDDDVDIDLPTEQPNYPMGCATTNLGLVPKDGEFSIFRGKCTLAVIKSKIYQRLYSAQSWRKTKKEISATVAQLTRELDDWKATLPYALHPDHNMGNLPPSFMIFALSMRFAYYHRVTALHRRLWAYHQTENNPPDALGSDTSPSDPQLVRSAQSCVQAARQTIQLLQILPEWEVFYQ</sequence>
<keyword evidence="1" id="KW-0539">Nucleus</keyword>
<feature type="domain" description="Xylanolytic transcriptional activator regulatory" evidence="3">
    <location>
        <begin position="224"/>
        <end position="333"/>
    </location>
</feature>
<organism evidence="4 5">
    <name type="scientific">Neofusicoccum ribis</name>
    <dbReference type="NCBI Taxonomy" id="45134"/>
    <lineage>
        <taxon>Eukaryota</taxon>
        <taxon>Fungi</taxon>
        <taxon>Dikarya</taxon>
        <taxon>Ascomycota</taxon>
        <taxon>Pezizomycotina</taxon>
        <taxon>Dothideomycetes</taxon>
        <taxon>Dothideomycetes incertae sedis</taxon>
        <taxon>Botryosphaeriales</taxon>
        <taxon>Botryosphaeriaceae</taxon>
        <taxon>Neofusicoccum</taxon>
    </lineage>
</organism>
<evidence type="ECO:0000313" key="4">
    <source>
        <dbReference type="EMBL" id="KAL1635308.1"/>
    </source>
</evidence>
<accession>A0ABR3T6W3</accession>
<dbReference type="InterPro" id="IPR007219">
    <property type="entry name" value="XnlR_reg_dom"/>
</dbReference>
<proteinExistence type="predicted"/>
<keyword evidence="5" id="KW-1185">Reference proteome</keyword>
<dbReference type="PANTHER" id="PTHR46910">
    <property type="entry name" value="TRANSCRIPTION FACTOR PDR1"/>
    <property type="match status" value="1"/>
</dbReference>
<keyword evidence="2" id="KW-0175">Coiled coil</keyword>
<dbReference type="InterPro" id="IPR050987">
    <property type="entry name" value="AtrR-like"/>
</dbReference>
<reference evidence="4 5" key="1">
    <citation type="submission" date="2024-02" db="EMBL/GenBank/DDBJ databases">
        <title>De novo assembly and annotation of 12 fungi associated with fruit tree decline syndrome in Ontario, Canada.</title>
        <authorList>
            <person name="Sulman M."/>
            <person name="Ellouze W."/>
            <person name="Ilyukhin E."/>
        </authorList>
    </citation>
    <scope>NUCLEOTIDE SEQUENCE [LARGE SCALE GENOMIC DNA]</scope>
    <source>
        <strain evidence="4 5">M1-105</strain>
    </source>
</reference>
<evidence type="ECO:0000256" key="1">
    <source>
        <dbReference type="ARBA" id="ARBA00023242"/>
    </source>
</evidence>
<evidence type="ECO:0000313" key="5">
    <source>
        <dbReference type="Proteomes" id="UP001521116"/>
    </source>
</evidence>
<dbReference type="Proteomes" id="UP001521116">
    <property type="component" value="Unassembled WGS sequence"/>
</dbReference>
<dbReference type="Pfam" id="PF04082">
    <property type="entry name" value="Fungal_trans"/>
    <property type="match status" value="1"/>
</dbReference>
<name>A0ABR3T6W3_9PEZI</name>
<dbReference type="PANTHER" id="PTHR46910:SF25">
    <property type="entry name" value="ABC-TRANSPORTER-REGULATING TRANSCRIPTION FACTOR"/>
    <property type="match status" value="1"/>
</dbReference>
<protein>
    <recommendedName>
        <fullName evidence="3">Xylanolytic transcriptional activator regulatory domain-containing protein</fullName>
    </recommendedName>
</protein>
<comment type="caution">
    <text evidence="4">The sequence shown here is derived from an EMBL/GenBank/DDBJ whole genome shotgun (WGS) entry which is preliminary data.</text>
</comment>
<feature type="coiled-coil region" evidence="2">
    <location>
        <begin position="308"/>
        <end position="335"/>
    </location>
</feature>
<dbReference type="EMBL" id="JAJVDC020000011">
    <property type="protein sequence ID" value="KAL1635308.1"/>
    <property type="molecule type" value="Genomic_DNA"/>
</dbReference>